<dbReference type="InterPro" id="IPR047647">
    <property type="entry name" value="ISAs1_transpos"/>
</dbReference>
<dbReference type="PANTHER" id="PTHR30298:SF0">
    <property type="entry name" value="PROTEIN YBFL-RELATED"/>
    <property type="match status" value="1"/>
</dbReference>
<dbReference type="GO" id="GO:0004803">
    <property type="term" value="F:transposase activity"/>
    <property type="evidence" value="ECO:0007669"/>
    <property type="project" value="InterPro"/>
</dbReference>
<organism evidence="4">
    <name type="scientific">Streptomyces sp. NBC_00180</name>
    <dbReference type="NCBI Taxonomy" id="2903632"/>
    <lineage>
        <taxon>Bacteria</taxon>
        <taxon>Bacillati</taxon>
        <taxon>Actinomycetota</taxon>
        <taxon>Actinomycetes</taxon>
        <taxon>Kitasatosporales</taxon>
        <taxon>Streptomycetaceae</taxon>
        <taxon>Streptomyces</taxon>
    </lineage>
</organism>
<feature type="domain" description="Transposase IS4-like" evidence="2">
    <location>
        <begin position="23"/>
        <end position="245"/>
    </location>
</feature>
<dbReference type="InterPro" id="IPR051698">
    <property type="entry name" value="Transposase_11-like"/>
</dbReference>
<evidence type="ECO:0000313" key="4">
    <source>
        <dbReference type="EMBL" id="WTP91898.1"/>
    </source>
</evidence>
<dbReference type="Pfam" id="PF01609">
    <property type="entry name" value="DDE_Tnp_1"/>
    <property type="match status" value="1"/>
</dbReference>
<dbReference type="GO" id="GO:0006313">
    <property type="term" value="P:DNA transposition"/>
    <property type="evidence" value="ECO:0007669"/>
    <property type="project" value="InterPro"/>
</dbReference>
<dbReference type="InterPro" id="IPR002559">
    <property type="entry name" value="Transposase_11"/>
</dbReference>
<protein>
    <submittedName>
        <fullName evidence="4">ISAs1 family transposase</fullName>
    </submittedName>
</protein>
<sequence>MGARLARYATDPVDEDGDTLAGLAVDGQAVRGSRADGTAVHLLAAAFHACQTVIAQRRITAKSNDIPALAPLLDRIDLRGVVVTANAMHTQRAHAEHAMAAGGHYVLVVNGNQKKLRKQLQRLPWKQNPLQARTTGTGHGRRKVRRLKVCTVRPGLLLPHAVQAMEVKRRRTHHKTGKAKTKTVHAITSLPPEQASPTQLAELIQNHWSVEALHHGRDVTFGQDASRIRTGSAPRAMATLHNLAIGLIRQAGWTNIATAADHYRSPPARNSHAPTHNLRTHRPWTIG</sequence>
<evidence type="ECO:0000313" key="3">
    <source>
        <dbReference type="EMBL" id="WTP83940.1"/>
    </source>
</evidence>
<dbReference type="EMBL" id="CP108140">
    <property type="protein sequence ID" value="WTP91898.1"/>
    <property type="molecule type" value="Genomic_DNA"/>
</dbReference>
<proteinExistence type="predicted"/>
<evidence type="ECO:0000259" key="2">
    <source>
        <dbReference type="Pfam" id="PF01609"/>
    </source>
</evidence>
<dbReference type="AlphaFoldDB" id="A0AAU1IC96"/>
<dbReference type="PANTHER" id="PTHR30298">
    <property type="entry name" value="H REPEAT-ASSOCIATED PREDICTED TRANSPOSASE"/>
    <property type="match status" value="1"/>
</dbReference>
<evidence type="ECO:0000256" key="1">
    <source>
        <dbReference type="SAM" id="MobiDB-lite"/>
    </source>
</evidence>
<name>A0AAU1IC96_9ACTN</name>
<gene>
    <name evidence="3" type="ORF">OG477_00320</name>
    <name evidence="4" type="ORF">OG477_45025</name>
</gene>
<dbReference type="GO" id="GO:0003677">
    <property type="term" value="F:DNA binding"/>
    <property type="evidence" value="ECO:0007669"/>
    <property type="project" value="InterPro"/>
</dbReference>
<dbReference type="EMBL" id="CP108140">
    <property type="protein sequence ID" value="WTP83940.1"/>
    <property type="molecule type" value="Genomic_DNA"/>
</dbReference>
<accession>A0AAU1IC96</accession>
<feature type="compositionally biased region" description="Basic residues" evidence="1">
    <location>
        <begin position="278"/>
        <end position="287"/>
    </location>
</feature>
<reference evidence="4" key="1">
    <citation type="submission" date="2022-10" db="EMBL/GenBank/DDBJ databases">
        <title>The complete genomes of actinobacterial strains from the NBC collection.</title>
        <authorList>
            <person name="Joergensen T.S."/>
            <person name="Alvarez Arevalo M."/>
            <person name="Sterndorff E.B."/>
            <person name="Faurdal D."/>
            <person name="Vuksanovic O."/>
            <person name="Mourched A.-S."/>
            <person name="Charusanti P."/>
            <person name="Shaw S."/>
            <person name="Blin K."/>
            <person name="Weber T."/>
        </authorList>
    </citation>
    <scope>NUCLEOTIDE SEQUENCE</scope>
    <source>
        <strain evidence="4">NBC 00180</strain>
    </source>
</reference>
<dbReference type="NCBIfam" id="NF033564">
    <property type="entry name" value="transpos_ISAs1"/>
    <property type="match status" value="1"/>
</dbReference>
<feature type="region of interest" description="Disordered" evidence="1">
    <location>
        <begin position="265"/>
        <end position="287"/>
    </location>
</feature>